<organism evidence="5 6">
    <name type="scientific">Derxia gummosa DSM 723</name>
    <dbReference type="NCBI Taxonomy" id="1121388"/>
    <lineage>
        <taxon>Bacteria</taxon>
        <taxon>Pseudomonadati</taxon>
        <taxon>Pseudomonadota</taxon>
        <taxon>Betaproteobacteria</taxon>
        <taxon>Burkholderiales</taxon>
        <taxon>Alcaligenaceae</taxon>
        <taxon>Derxia</taxon>
    </lineage>
</organism>
<reference evidence="6" key="2">
    <citation type="journal article" date="2002" name="Trends Biochem. Sci.">
        <title>A second catalytic domain in the Elp3 histone acetyltransferases: a candidate for histone demethylase activity?</title>
        <authorList>
            <person name="Chinenov Y."/>
        </authorList>
    </citation>
    <scope>NUCLEOTIDE SEQUENCE</scope>
</reference>
<evidence type="ECO:0000313" key="6">
    <source>
        <dbReference type="RefSeq" id="WP_051377979.1"/>
    </source>
</evidence>
<proteinExistence type="predicted"/>
<reference evidence="6" key="1">
    <citation type="journal article" date="1997" name="Trends Biochem. Sci.">
        <title>GCN5-related histone N-acetyltransferases belong to a diverse superfamily that includes the yeast SPT10 protein.</title>
        <authorList>
            <person name="Neuwald A.F."/>
            <person name="Landsman D."/>
        </authorList>
    </citation>
    <scope>NUCLEOTIDE SEQUENCE</scope>
</reference>
<dbReference type="PANTHER" id="PTHR43877">
    <property type="entry name" value="AMINOALKYLPHOSPHONATE N-ACETYLTRANSFERASE-RELATED-RELATED"/>
    <property type="match status" value="1"/>
</dbReference>
<dbReference type="PROSITE" id="PS51186">
    <property type="entry name" value="GNAT"/>
    <property type="match status" value="2"/>
</dbReference>
<evidence type="ECO:0000313" key="5">
    <source>
        <dbReference type="Proteomes" id="UP000675920"/>
    </source>
</evidence>
<dbReference type="Gene3D" id="3.40.630.30">
    <property type="match status" value="2"/>
</dbReference>
<feature type="domain" description="N-acetyltransferase" evidence="4">
    <location>
        <begin position="6"/>
        <end position="163"/>
    </location>
</feature>
<dbReference type="GO" id="GO:0016747">
    <property type="term" value="F:acyltransferase activity, transferring groups other than amino-acyl groups"/>
    <property type="evidence" value="ECO:0007669"/>
    <property type="project" value="InterPro"/>
</dbReference>
<dbReference type="SUPFAM" id="SSF55729">
    <property type="entry name" value="Acyl-CoA N-acyltransferases (Nat)"/>
    <property type="match status" value="2"/>
</dbReference>
<reference evidence="6" key="3">
    <citation type="submission" date="2025-08" db="UniProtKB">
        <authorList>
            <consortium name="RefSeq"/>
        </authorList>
    </citation>
    <scope>IDENTIFICATION</scope>
</reference>
<dbReference type="AlphaFoldDB" id="A0A8B6X862"/>
<name>A0A8B6X862_9BURK</name>
<feature type="domain" description="N-acetyltransferase" evidence="4">
    <location>
        <begin position="154"/>
        <end position="321"/>
    </location>
</feature>
<evidence type="ECO:0000259" key="4">
    <source>
        <dbReference type="PROSITE" id="PS51186"/>
    </source>
</evidence>
<evidence type="ECO:0000256" key="3">
    <source>
        <dbReference type="SAM" id="MobiDB-lite"/>
    </source>
</evidence>
<keyword evidence="2" id="KW-0012">Acyltransferase</keyword>
<keyword evidence="5" id="KW-1185">Reference proteome</keyword>
<dbReference type="Pfam" id="PF00583">
    <property type="entry name" value="Acetyltransf_1"/>
    <property type="match status" value="2"/>
</dbReference>
<dbReference type="Proteomes" id="UP000675920">
    <property type="component" value="Unplaced"/>
</dbReference>
<dbReference type="InterPro" id="IPR000182">
    <property type="entry name" value="GNAT_dom"/>
</dbReference>
<dbReference type="CDD" id="cd04301">
    <property type="entry name" value="NAT_SF"/>
    <property type="match status" value="2"/>
</dbReference>
<dbReference type="OrthoDB" id="5292888at2"/>
<dbReference type="InterPro" id="IPR050832">
    <property type="entry name" value="Bact_Acetyltransf"/>
</dbReference>
<accession>A0A8B6X862</accession>
<dbReference type="RefSeq" id="WP_051377979.1">
    <property type="nucleotide sequence ID" value="NZ_AXWS01000007.1"/>
</dbReference>
<dbReference type="InterPro" id="IPR016181">
    <property type="entry name" value="Acyl_CoA_acyltransferase"/>
</dbReference>
<sequence>MTAAFTELTRADHEDRPILETMLVEHCVELGIDAASLDYERYWASDDHFPFLIRQDGHVAGFALVRRRHEDARFELAELHIRRDWRRQGIGRWAARALLWKFPGEWKVETLPRLDVARDFWRATLSTLPRLADVSERIQGDRSLFRFVLPPGRGSVRPARAGDAVAIARIHVHAWQAAYRGLLPESFLAALSATEREAYWCDVIVHRRATVLVAADETDQDLHGWIAIGPAPGCAPDTGEILGHYVDPMMWANGLGTALWRTARDAMRQLGFRRAVVWALADNQRARRFYQRSGFASDGQQKSIVRGESEVRELRYCHDLTATPPPGTARPPGNDSRGAEPDFSDD</sequence>
<feature type="region of interest" description="Disordered" evidence="3">
    <location>
        <begin position="318"/>
        <end position="346"/>
    </location>
</feature>
<evidence type="ECO:0000256" key="1">
    <source>
        <dbReference type="ARBA" id="ARBA00022679"/>
    </source>
</evidence>
<dbReference type="EC" id="2.3.1.-" evidence="6"/>
<protein>
    <submittedName>
        <fullName evidence="6">GNAT family N-acetyltransferase</fullName>
        <ecNumber evidence="6">2.3.1.-</ecNumber>
    </submittedName>
</protein>
<keyword evidence="1" id="KW-0808">Transferase</keyword>
<evidence type="ECO:0000256" key="2">
    <source>
        <dbReference type="ARBA" id="ARBA00023315"/>
    </source>
</evidence>